<name>A0ABU8IZ50_9BURK</name>
<comment type="caution">
    <text evidence="2">The sequence shown here is derived from an EMBL/GenBank/DDBJ whole genome shotgun (WGS) entry which is preliminary data.</text>
</comment>
<dbReference type="EMBL" id="JACFYJ010000061">
    <property type="protein sequence ID" value="MEI6000940.1"/>
    <property type="molecule type" value="Genomic_DNA"/>
</dbReference>
<evidence type="ECO:0000313" key="3">
    <source>
        <dbReference type="Proteomes" id="UP001386437"/>
    </source>
</evidence>
<keyword evidence="3" id="KW-1185">Reference proteome</keyword>
<dbReference type="Proteomes" id="UP001386437">
    <property type="component" value="Unassembled WGS sequence"/>
</dbReference>
<proteinExistence type="predicted"/>
<organism evidence="2 3">
    <name type="scientific">Paraburkholderia bengalensis</name>
    <dbReference type="NCBI Taxonomy" id="2747562"/>
    <lineage>
        <taxon>Bacteria</taxon>
        <taxon>Pseudomonadati</taxon>
        <taxon>Pseudomonadota</taxon>
        <taxon>Betaproteobacteria</taxon>
        <taxon>Burkholderiales</taxon>
        <taxon>Burkholderiaceae</taxon>
        <taxon>Paraburkholderia</taxon>
    </lineage>
</organism>
<accession>A0ABU8IZ50</accession>
<reference evidence="2 3" key="1">
    <citation type="journal article" date="2022" name="Arch. Microbiol.">
        <title>Paraburkholderia bengalensis sp. nov. isolated from roots of Oryza sativa, IR64.</title>
        <authorList>
            <person name="Nag P."/>
            <person name="Mondal N."/>
            <person name="Sarkar J."/>
            <person name="Das S."/>
        </authorList>
    </citation>
    <scope>NUCLEOTIDE SEQUENCE [LARGE SCALE GENOMIC DNA]</scope>
    <source>
        <strain evidence="2 3">IR64_4_BI</strain>
    </source>
</reference>
<feature type="region of interest" description="Disordered" evidence="1">
    <location>
        <begin position="43"/>
        <end position="71"/>
    </location>
</feature>
<sequence length="92" mass="10141">MQSSAGKRNQRFLERIFGLDRESASGDAVDVCEIAAEQVQWTKTADRPSRRQQFDGRRTAAMHDGPSAFPGRRLAGSGECVRCRTDAVIQDG</sequence>
<evidence type="ECO:0000313" key="2">
    <source>
        <dbReference type="EMBL" id="MEI6000940.1"/>
    </source>
</evidence>
<feature type="compositionally biased region" description="Basic and acidic residues" evidence="1">
    <location>
        <begin position="44"/>
        <end position="58"/>
    </location>
</feature>
<protein>
    <submittedName>
        <fullName evidence="2">Uncharacterized protein</fullName>
    </submittedName>
</protein>
<gene>
    <name evidence="2" type="ORF">H3V53_28275</name>
</gene>
<evidence type="ECO:0000256" key="1">
    <source>
        <dbReference type="SAM" id="MobiDB-lite"/>
    </source>
</evidence>